<evidence type="ECO:0000313" key="10">
    <source>
        <dbReference type="Proteomes" id="UP000318741"/>
    </source>
</evidence>
<feature type="domain" description="Multidrug resistance protein MdtA-like C-terminal permuted SH3" evidence="7">
    <location>
        <begin position="435"/>
        <end position="479"/>
    </location>
</feature>
<dbReference type="Pfam" id="PF25967">
    <property type="entry name" value="RND-MFP_C"/>
    <property type="match status" value="1"/>
</dbReference>
<evidence type="ECO:0000259" key="8">
    <source>
        <dbReference type="Pfam" id="PF25990"/>
    </source>
</evidence>
<dbReference type="Gene3D" id="2.40.420.20">
    <property type="match status" value="1"/>
</dbReference>
<dbReference type="PANTHER" id="PTHR32347:SF23">
    <property type="entry name" value="BLL5650 PROTEIN"/>
    <property type="match status" value="1"/>
</dbReference>
<feature type="signal peptide" evidence="6">
    <location>
        <begin position="1"/>
        <end position="30"/>
    </location>
</feature>
<dbReference type="EMBL" id="CP036265">
    <property type="protein sequence ID" value="QDT14589.1"/>
    <property type="molecule type" value="Genomic_DNA"/>
</dbReference>
<dbReference type="Gene3D" id="2.40.30.170">
    <property type="match status" value="1"/>
</dbReference>
<feature type="region of interest" description="Disordered" evidence="5">
    <location>
        <begin position="500"/>
        <end position="567"/>
    </location>
</feature>
<organism evidence="9 10">
    <name type="scientific">Alienimonas californiensis</name>
    <dbReference type="NCBI Taxonomy" id="2527989"/>
    <lineage>
        <taxon>Bacteria</taxon>
        <taxon>Pseudomonadati</taxon>
        <taxon>Planctomycetota</taxon>
        <taxon>Planctomycetia</taxon>
        <taxon>Planctomycetales</taxon>
        <taxon>Planctomycetaceae</taxon>
        <taxon>Alienimonas</taxon>
    </lineage>
</organism>
<dbReference type="GO" id="GO:0016020">
    <property type="term" value="C:membrane"/>
    <property type="evidence" value="ECO:0007669"/>
    <property type="project" value="InterPro"/>
</dbReference>
<dbReference type="InterPro" id="IPR058627">
    <property type="entry name" value="MdtA-like_C"/>
</dbReference>
<keyword evidence="3 4" id="KW-0175">Coiled coil</keyword>
<dbReference type="InterPro" id="IPR050465">
    <property type="entry name" value="UPF0194_transport"/>
</dbReference>
<dbReference type="GO" id="GO:0030313">
    <property type="term" value="C:cell envelope"/>
    <property type="evidence" value="ECO:0007669"/>
    <property type="project" value="UniProtKB-SubCell"/>
</dbReference>
<proteinExistence type="inferred from homology"/>
<feature type="compositionally biased region" description="Basic and acidic residues" evidence="5">
    <location>
        <begin position="500"/>
        <end position="509"/>
    </location>
</feature>
<evidence type="ECO:0000256" key="3">
    <source>
        <dbReference type="ARBA" id="ARBA00023054"/>
    </source>
</evidence>
<dbReference type="PANTHER" id="PTHR32347">
    <property type="entry name" value="EFFLUX SYSTEM COMPONENT YKNX-RELATED"/>
    <property type="match status" value="1"/>
</dbReference>
<dbReference type="Pfam" id="PF25990">
    <property type="entry name" value="Beta-barrel_YknX"/>
    <property type="match status" value="1"/>
</dbReference>
<dbReference type="PRINTS" id="PR01490">
    <property type="entry name" value="RTXTOXIND"/>
</dbReference>
<evidence type="ECO:0000256" key="1">
    <source>
        <dbReference type="ARBA" id="ARBA00004196"/>
    </source>
</evidence>
<gene>
    <name evidence="9" type="primary">macA</name>
    <name evidence="9" type="ORF">CA12_06640</name>
</gene>
<feature type="compositionally biased region" description="Acidic residues" evidence="5">
    <location>
        <begin position="532"/>
        <end position="550"/>
    </location>
</feature>
<accession>A0A517P5D5</accession>
<feature type="compositionally biased region" description="Low complexity" evidence="5">
    <location>
        <begin position="510"/>
        <end position="523"/>
    </location>
</feature>
<comment type="similarity">
    <text evidence="2">Belongs to the membrane fusion protein (MFP) (TC 8.A.1) family.</text>
</comment>
<feature type="chain" id="PRO_5021975122" evidence="6">
    <location>
        <begin position="31"/>
        <end position="567"/>
    </location>
</feature>
<dbReference type="Proteomes" id="UP000318741">
    <property type="component" value="Chromosome"/>
</dbReference>
<dbReference type="InterPro" id="IPR006143">
    <property type="entry name" value="RND_pump_MFP"/>
</dbReference>
<comment type="subcellular location">
    <subcellularLocation>
        <location evidence="1">Cell envelope</location>
    </subcellularLocation>
</comment>
<dbReference type="KEGG" id="acaf:CA12_06640"/>
<dbReference type="NCBIfam" id="TIGR01730">
    <property type="entry name" value="RND_mfp"/>
    <property type="match status" value="1"/>
</dbReference>
<protein>
    <submittedName>
        <fullName evidence="9">Macrolide export protein MacA</fullName>
    </submittedName>
</protein>
<sequence precursor="true">MNKALLIGLGTCAALAALAYSGLFAGFVGAEEDMTRYAPQTVVGGPFRVTVREKGELDAVNSVVLSNETGESTTIVSLLPAGTMVEEGDLILQLDAVPVEEELQEDQLKVTQARAAFETATQNLEIVLKQNESDVATAALAKTLAALDLSKYEDGEYEQERQKLEGELSVARETLSQAEEDYEFSKRMAKKGYQALNEVETKRIAVNQAQIDVNAAREGLRVLEQYTKPRTLAELRENKTETDRNVERVKAQTKAALAQAQAELEAARLTLEVEEANFARTKRQLDATSIYAPQAGEVVYVSQESRRGEDQSVEKGATVFPRQDLVKLPDLSRIKVNAKIHESQISQINTGLPAIARVDAYPDREFRGVVTAVSSVPVSGSWLRSDLKEYEATVELDPLGPGDPKLKPGLTCELEILVESRSDVLQAPMQSIVSVGGKRFAFVLAPRSPERREVTIGVANETAVEILSGLEAGEQVVMSPRTHFADQLSDLEQRLGAKATGLREEREAAAAETPPEPGNAEAPQSLGVTASEDTETDATETDATETDGATESDRESGNDGATESETP</sequence>
<feature type="domain" description="YknX-like beta-barrel" evidence="8">
    <location>
        <begin position="335"/>
        <end position="416"/>
    </location>
</feature>
<dbReference type="GO" id="GO:0022857">
    <property type="term" value="F:transmembrane transporter activity"/>
    <property type="evidence" value="ECO:0007669"/>
    <property type="project" value="InterPro"/>
</dbReference>
<feature type="coiled-coil region" evidence="4">
    <location>
        <begin position="232"/>
        <end position="284"/>
    </location>
</feature>
<evidence type="ECO:0000256" key="5">
    <source>
        <dbReference type="SAM" id="MobiDB-lite"/>
    </source>
</evidence>
<reference evidence="9 10" key="1">
    <citation type="submission" date="2019-02" db="EMBL/GenBank/DDBJ databases">
        <title>Deep-cultivation of Planctomycetes and their phenomic and genomic characterization uncovers novel biology.</title>
        <authorList>
            <person name="Wiegand S."/>
            <person name="Jogler M."/>
            <person name="Boedeker C."/>
            <person name="Pinto D."/>
            <person name="Vollmers J."/>
            <person name="Rivas-Marin E."/>
            <person name="Kohn T."/>
            <person name="Peeters S.H."/>
            <person name="Heuer A."/>
            <person name="Rast P."/>
            <person name="Oberbeckmann S."/>
            <person name="Bunk B."/>
            <person name="Jeske O."/>
            <person name="Meyerdierks A."/>
            <person name="Storesund J.E."/>
            <person name="Kallscheuer N."/>
            <person name="Luecker S."/>
            <person name="Lage O.M."/>
            <person name="Pohl T."/>
            <person name="Merkel B.J."/>
            <person name="Hornburger P."/>
            <person name="Mueller R.-W."/>
            <person name="Bruemmer F."/>
            <person name="Labrenz M."/>
            <person name="Spormann A.M."/>
            <person name="Op den Camp H."/>
            <person name="Overmann J."/>
            <person name="Amann R."/>
            <person name="Jetten M.S.M."/>
            <person name="Mascher T."/>
            <person name="Medema M.H."/>
            <person name="Devos D.P."/>
            <person name="Kaster A.-K."/>
            <person name="Ovreas L."/>
            <person name="Rohde M."/>
            <person name="Galperin M.Y."/>
            <person name="Jogler C."/>
        </authorList>
    </citation>
    <scope>NUCLEOTIDE SEQUENCE [LARGE SCALE GENOMIC DNA]</scope>
    <source>
        <strain evidence="9 10">CA12</strain>
    </source>
</reference>
<name>A0A517P5D5_9PLAN</name>
<evidence type="ECO:0000313" key="9">
    <source>
        <dbReference type="EMBL" id="QDT14589.1"/>
    </source>
</evidence>
<dbReference type="RefSeq" id="WP_145357470.1">
    <property type="nucleotide sequence ID" value="NZ_CP036265.1"/>
</dbReference>
<dbReference type="OrthoDB" id="259669at2"/>
<keyword evidence="6" id="KW-0732">Signal</keyword>
<evidence type="ECO:0000256" key="2">
    <source>
        <dbReference type="ARBA" id="ARBA00009477"/>
    </source>
</evidence>
<dbReference type="InterPro" id="IPR058636">
    <property type="entry name" value="Beta-barrel_YknX"/>
</dbReference>
<evidence type="ECO:0000256" key="4">
    <source>
        <dbReference type="SAM" id="Coils"/>
    </source>
</evidence>
<evidence type="ECO:0000259" key="7">
    <source>
        <dbReference type="Pfam" id="PF25967"/>
    </source>
</evidence>
<dbReference type="AlphaFoldDB" id="A0A517P5D5"/>
<keyword evidence="10" id="KW-1185">Reference proteome</keyword>
<evidence type="ECO:0000256" key="6">
    <source>
        <dbReference type="SAM" id="SignalP"/>
    </source>
</evidence>